<accession>A0AAD7MZL7</accession>
<protein>
    <submittedName>
        <fullName evidence="1">Uncharacterized protein</fullName>
    </submittedName>
</protein>
<dbReference type="Proteomes" id="UP001215598">
    <property type="component" value="Unassembled WGS sequence"/>
</dbReference>
<evidence type="ECO:0000313" key="1">
    <source>
        <dbReference type="EMBL" id="KAJ7739187.1"/>
    </source>
</evidence>
<name>A0AAD7MZL7_9AGAR</name>
<dbReference type="AlphaFoldDB" id="A0AAD7MZL7"/>
<comment type="caution">
    <text evidence="1">The sequence shown here is derived from an EMBL/GenBank/DDBJ whole genome shotgun (WGS) entry which is preliminary data.</text>
</comment>
<sequence>MVNCVAVKAAHHLVVLWVRAVSAPEPRRRFPPPFSVDDKPRCHNVLLEASGQLRVVGDGGEHDTVGGYGGVVGISSAVHWESTNFSEVKSGAKNDRRRMLSRKIAVVVPNHLGDQRRAQQFNPGYRLQFLDGNVVGEPHIDRENPGRLRLRPEAVKRGGRAVVSGAVEWFRQDRADEHG</sequence>
<reference evidence="1" key="1">
    <citation type="submission" date="2023-03" db="EMBL/GenBank/DDBJ databases">
        <title>Massive genome expansion in bonnet fungi (Mycena s.s.) driven by repeated elements and novel gene families across ecological guilds.</title>
        <authorList>
            <consortium name="Lawrence Berkeley National Laboratory"/>
            <person name="Harder C.B."/>
            <person name="Miyauchi S."/>
            <person name="Viragh M."/>
            <person name="Kuo A."/>
            <person name="Thoen E."/>
            <person name="Andreopoulos B."/>
            <person name="Lu D."/>
            <person name="Skrede I."/>
            <person name="Drula E."/>
            <person name="Henrissat B."/>
            <person name="Morin E."/>
            <person name="Kohler A."/>
            <person name="Barry K."/>
            <person name="LaButti K."/>
            <person name="Morin E."/>
            <person name="Salamov A."/>
            <person name="Lipzen A."/>
            <person name="Mereny Z."/>
            <person name="Hegedus B."/>
            <person name="Baldrian P."/>
            <person name="Stursova M."/>
            <person name="Weitz H."/>
            <person name="Taylor A."/>
            <person name="Grigoriev I.V."/>
            <person name="Nagy L.G."/>
            <person name="Martin F."/>
            <person name="Kauserud H."/>
        </authorList>
    </citation>
    <scope>NUCLEOTIDE SEQUENCE</scope>
    <source>
        <strain evidence="1">CBHHK182m</strain>
    </source>
</reference>
<keyword evidence="2" id="KW-1185">Reference proteome</keyword>
<organism evidence="1 2">
    <name type="scientific">Mycena metata</name>
    <dbReference type="NCBI Taxonomy" id="1033252"/>
    <lineage>
        <taxon>Eukaryota</taxon>
        <taxon>Fungi</taxon>
        <taxon>Dikarya</taxon>
        <taxon>Basidiomycota</taxon>
        <taxon>Agaricomycotina</taxon>
        <taxon>Agaricomycetes</taxon>
        <taxon>Agaricomycetidae</taxon>
        <taxon>Agaricales</taxon>
        <taxon>Marasmiineae</taxon>
        <taxon>Mycenaceae</taxon>
        <taxon>Mycena</taxon>
    </lineage>
</organism>
<dbReference type="EMBL" id="JARKIB010000108">
    <property type="protein sequence ID" value="KAJ7739187.1"/>
    <property type="molecule type" value="Genomic_DNA"/>
</dbReference>
<gene>
    <name evidence="1" type="ORF">B0H16DRAFT_1569120</name>
</gene>
<evidence type="ECO:0000313" key="2">
    <source>
        <dbReference type="Proteomes" id="UP001215598"/>
    </source>
</evidence>
<proteinExistence type="predicted"/>